<protein>
    <submittedName>
        <fullName evidence="3">Oxidoreductase/HEAT repeat-containing protein</fullName>
    </submittedName>
</protein>
<dbReference type="InterPro" id="IPR016024">
    <property type="entry name" value="ARM-type_fold"/>
</dbReference>
<dbReference type="GO" id="GO:0030089">
    <property type="term" value="C:phycobilisome"/>
    <property type="evidence" value="ECO:0007669"/>
    <property type="project" value="UniProtKB-KW"/>
</dbReference>
<dbReference type="EMBL" id="CP003587">
    <property type="protein sequence ID" value="AGY58203.1"/>
    <property type="molecule type" value="Genomic_DNA"/>
</dbReference>
<keyword evidence="1" id="KW-0042">Antenna complex</keyword>
<evidence type="ECO:0000313" key="4">
    <source>
        <dbReference type="Proteomes" id="UP000017396"/>
    </source>
</evidence>
<dbReference type="OrthoDB" id="508269at2"/>
<dbReference type="STRING" id="1183438.GKIL_1957"/>
<dbReference type="PANTHER" id="PTHR12697">
    <property type="entry name" value="PBS LYASE HEAT-LIKE PROTEIN"/>
    <property type="match status" value="1"/>
</dbReference>
<evidence type="ECO:0000313" key="3">
    <source>
        <dbReference type="EMBL" id="AGY58203.1"/>
    </source>
</evidence>
<keyword evidence="2" id="KW-0605">Phycobilisome</keyword>
<dbReference type="SMART" id="SM00567">
    <property type="entry name" value="EZ_HEAT"/>
    <property type="match status" value="6"/>
</dbReference>
<sequence>MAASIEELRQQLASDVASDRIAAALDLRFVRSAEAAALLRQAAQDAVPLVRVYAAVGLARQDLDQAFETLVILLKSDPDGSVRAEAAGSLGLLRDRQAFEPLVDAYENDGDWIVRYSAIVALGQLAEPRSFAVFSAALDSPIEMIRDGAIGALGELGDRRAVERLLPLVGHPEAEVRRRVAVALGKIGDPASQSALGFLAKDDDPKVAEAAQSAMQALERP</sequence>
<dbReference type="RefSeq" id="WP_023173327.1">
    <property type="nucleotide sequence ID" value="NC_022600.1"/>
</dbReference>
<evidence type="ECO:0000256" key="2">
    <source>
        <dbReference type="ARBA" id="ARBA00022738"/>
    </source>
</evidence>
<dbReference type="Pfam" id="PF13646">
    <property type="entry name" value="HEAT_2"/>
    <property type="match status" value="2"/>
</dbReference>
<reference evidence="3 4" key="1">
    <citation type="journal article" date="2013" name="PLoS ONE">
        <title>Cultivation and Complete Genome Sequencing of Gloeobacter kilaueensis sp. nov., from a Lava Cave in Kilauea Caldera, Hawai'i.</title>
        <authorList>
            <person name="Saw J.H."/>
            <person name="Schatz M."/>
            <person name="Brown M.V."/>
            <person name="Kunkel D.D."/>
            <person name="Foster J.S."/>
            <person name="Shick H."/>
            <person name="Christensen S."/>
            <person name="Hou S."/>
            <person name="Wan X."/>
            <person name="Donachie S.P."/>
        </authorList>
    </citation>
    <scope>NUCLEOTIDE SEQUENCE [LARGE SCALE GENOMIC DNA]</scope>
    <source>
        <strain evidence="4">JS</strain>
    </source>
</reference>
<keyword evidence="4" id="KW-1185">Reference proteome</keyword>
<dbReference type="Proteomes" id="UP000017396">
    <property type="component" value="Chromosome"/>
</dbReference>
<dbReference type="PANTHER" id="PTHR12697:SF39">
    <property type="entry name" value="SLR1687 PROTEIN"/>
    <property type="match status" value="1"/>
</dbReference>
<proteinExistence type="predicted"/>
<dbReference type="SUPFAM" id="SSF48371">
    <property type="entry name" value="ARM repeat"/>
    <property type="match status" value="1"/>
</dbReference>
<dbReference type="InterPro" id="IPR004155">
    <property type="entry name" value="PBS_lyase_HEAT"/>
</dbReference>
<organism evidence="3 4">
    <name type="scientific">Gloeobacter kilaueensis (strain ATCC BAA-2537 / CCAP 1431/1 / ULC 316 / JS1)</name>
    <dbReference type="NCBI Taxonomy" id="1183438"/>
    <lineage>
        <taxon>Bacteria</taxon>
        <taxon>Bacillati</taxon>
        <taxon>Cyanobacteriota</taxon>
        <taxon>Cyanophyceae</taxon>
        <taxon>Gloeobacterales</taxon>
        <taxon>Gloeobacteraceae</taxon>
        <taxon>Gloeobacter</taxon>
    </lineage>
</organism>
<accession>U5QH36</accession>
<dbReference type="Gene3D" id="1.25.10.10">
    <property type="entry name" value="Leucine-rich Repeat Variant"/>
    <property type="match status" value="2"/>
</dbReference>
<dbReference type="InterPro" id="IPR011989">
    <property type="entry name" value="ARM-like"/>
</dbReference>
<name>U5QH36_GLOK1</name>
<dbReference type="HOGENOM" id="CLU_101012_0_0_3"/>
<dbReference type="eggNOG" id="COG1413">
    <property type="taxonomic scope" value="Bacteria"/>
</dbReference>
<evidence type="ECO:0000256" key="1">
    <source>
        <dbReference type="ARBA" id="ARBA00022549"/>
    </source>
</evidence>
<dbReference type="AlphaFoldDB" id="U5QH36"/>
<dbReference type="KEGG" id="glj:GKIL_1957"/>
<gene>
    <name evidence="3" type="ORF">GKIL_1957</name>
</gene>
<dbReference type="GO" id="GO:0016491">
    <property type="term" value="F:oxidoreductase activity"/>
    <property type="evidence" value="ECO:0007669"/>
    <property type="project" value="TreeGrafter"/>
</dbReference>